<protein>
    <submittedName>
        <fullName evidence="2">Uncharacterized protein</fullName>
    </submittedName>
</protein>
<feature type="compositionally biased region" description="Acidic residues" evidence="1">
    <location>
        <begin position="79"/>
        <end position="88"/>
    </location>
</feature>
<proteinExistence type="predicted"/>
<evidence type="ECO:0000313" key="2">
    <source>
        <dbReference type="EMBL" id="CAH3186417.1"/>
    </source>
</evidence>
<reference evidence="2 3" key="1">
    <citation type="submission" date="2022-05" db="EMBL/GenBank/DDBJ databases">
        <authorList>
            <consortium name="Genoscope - CEA"/>
            <person name="William W."/>
        </authorList>
    </citation>
    <scope>NUCLEOTIDE SEQUENCE [LARGE SCALE GENOMIC DNA]</scope>
</reference>
<accession>A0ABN8S879</accession>
<feature type="region of interest" description="Disordered" evidence="1">
    <location>
        <begin position="79"/>
        <end position="103"/>
    </location>
</feature>
<comment type="caution">
    <text evidence="2">The sequence shown here is derived from an EMBL/GenBank/DDBJ whole genome shotgun (WGS) entry which is preliminary data.</text>
</comment>
<gene>
    <name evidence="2" type="ORF">PEVE_00016869</name>
</gene>
<evidence type="ECO:0000313" key="3">
    <source>
        <dbReference type="Proteomes" id="UP001159427"/>
    </source>
</evidence>
<feature type="region of interest" description="Disordered" evidence="1">
    <location>
        <begin position="1"/>
        <end position="20"/>
    </location>
</feature>
<organism evidence="2 3">
    <name type="scientific">Porites evermanni</name>
    <dbReference type="NCBI Taxonomy" id="104178"/>
    <lineage>
        <taxon>Eukaryota</taxon>
        <taxon>Metazoa</taxon>
        <taxon>Cnidaria</taxon>
        <taxon>Anthozoa</taxon>
        <taxon>Hexacorallia</taxon>
        <taxon>Scleractinia</taxon>
        <taxon>Fungiina</taxon>
        <taxon>Poritidae</taxon>
        <taxon>Porites</taxon>
    </lineage>
</organism>
<dbReference type="Proteomes" id="UP001159427">
    <property type="component" value="Unassembled WGS sequence"/>
</dbReference>
<sequence length="146" mass="16469">MAHNTQLLTKEKGSRAHKKGRAKNYVSHIASGYLAVNIGLEMKSLLYVLFLGAVVATLAEEPFQDEAVAELLDQEDDETIAVLADEENDPRRRPRPSGPPRACKLYFKKCLKKPTGPRPTRPIKKKMCIKLRKMCKKFRPSGRPKP</sequence>
<name>A0ABN8S879_9CNID</name>
<keyword evidence="3" id="KW-1185">Reference proteome</keyword>
<dbReference type="EMBL" id="CALNXI010002333">
    <property type="protein sequence ID" value="CAH3186417.1"/>
    <property type="molecule type" value="Genomic_DNA"/>
</dbReference>
<evidence type="ECO:0000256" key="1">
    <source>
        <dbReference type="SAM" id="MobiDB-lite"/>
    </source>
</evidence>